<dbReference type="GO" id="GO:0046872">
    <property type="term" value="F:metal ion binding"/>
    <property type="evidence" value="ECO:0007669"/>
    <property type="project" value="UniProtKB-KW"/>
</dbReference>
<dbReference type="PANTHER" id="PTHR20941">
    <property type="entry name" value="FOLATE SYNTHESIS PROTEINS"/>
    <property type="match status" value="1"/>
</dbReference>
<dbReference type="InterPro" id="IPR045031">
    <property type="entry name" value="DHP_synth-like"/>
</dbReference>
<reference evidence="14 15" key="1">
    <citation type="submission" date="2019-07" db="EMBL/GenBank/DDBJ databases">
        <authorList>
            <person name="Cremers G."/>
        </authorList>
    </citation>
    <scope>NUCLEOTIDE SEQUENCE [LARGE SCALE GENOMIC DNA]</scope>
</reference>
<evidence type="ECO:0000256" key="9">
    <source>
        <dbReference type="ARBA" id="ARBA00022842"/>
    </source>
</evidence>
<dbReference type="FunFam" id="3.20.20.20:FF:000006">
    <property type="entry name" value="Dihydropteroate synthase"/>
    <property type="match status" value="1"/>
</dbReference>
<dbReference type="GO" id="GO:0046654">
    <property type="term" value="P:tetrahydrofolate biosynthetic process"/>
    <property type="evidence" value="ECO:0007669"/>
    <property type="project" value="UniProtKB-UniPathway"/>
</dbReference>
<name>A0A564ZHR4_9BACT</name>
<evidence type="ECO:0000256" key="4">
    <source>
        <dbReference type="ARBA" id="ARBA00009503"/>
    </source>
</evidence>
<comment type="catalytic activity">
    <reaction evidence="1">
        <text>(7,8-dihydropterin-6-yl)methyl diphosphate + 4-aminobenzoate = 7,8-dihydropteroate + diphosphate</text>
        <dbReference type="Rhea" id="RHEA:19949"/>
        <dbReference type="ChEBI" id="CHEBI:17836"/>
        <dbReference type="ChEBI" id="CHEBI:17839"/>
        <dbReference type="ChEBI" id="CHEBI:33019"/>
        <dbReference type="ChEBI" id="CHEBI:72950"/>
        <dbReference type="EC" id="2.5.1.15"/>
    </reaction>
</comment>
<dbReference type="InterPro" id="IPR000489">
    <property type="entry name" value="Pterin-binding_dom"/>
</dbReference>
<sequence>MTPSYFRCRDHLLDVQDKTWIIGVLNITPDSFSDGGRFLDPGAAIDQAMGMIEEGADILELGGESTRPGAIPVPVREELRRIVPVLCDLRPKVTIPIAVDTYKPEVARVVLEEGADIINDVYGVRGEGRLAVAVAEKRAGLVIMHMQGTPQDMQVEPRYRDVVGEVSAFLADRVACAERLGVDPQSIIVDPGLGFGKRGRDNLALLRHLEALRRLGKPIMVGPSRKSLVGDVLKLPVEQRQYGTAACVAAAVLHGAAFVRVHEIRPCVHLVRMLDAIRRA</sequence>
<evidence type="ECO:0000313" key="15">
    <source>
        <dbReference type="Proteomes" id="UP000334340"/>
    </source>
</evidence>
<keyword evidence="9 12" id="KW-0460">Magnesium</keyword>
<dbReference type="EMBL" id="CABIKM010000019">
    <property type="protein sequence ID" value="VUZ84824.1"/>
    <property type="molecule type" value="Genomic_DNA"/>
</dbReference>
<evidence type="ECO:0000256" key="3">
    <source>
        <dbReference type="ARBA" id="ARBA00004763"/>
    </source>
</evidence>
<dbReference type="GO" id="GO:0004156">
    <property type="term" value="F:dihydropteroate synthase activity"/>
    <property type="evidence" value="ECO:0007669"/>
    <property type="project" value="UniProtKB-EC"/>
</dbReference>
<dbReference type="InterPro" id="IPR011005">
    <property type="entry name" value="Dihydropteroate_synth-like_sf"/>
</dbReference>
<dbReference type="UniPathway" id="UPA00077">
    <property type="reaction ID" value="UER00156"/>
</dbReference>
<evidence type="ECO:0000256" key="10">
    <source>
        <dbReference type="ARBA" id="ARBA00022909"/>
    </source>
</evidence>
<feature type="domain" description="Pterin-binding" evidence="13">
    <location>
        <begin position="19"/>
        <end position="272"/>
    </location>
</feature>
<dbReference type="Pfam" id="PF00809">
    <property type="entry name" value="Pterin_bind"/>
    <property type="match status" value="1"/>
</dbReference>
<accession>A0A564ZHR4</accession>
<comment type="pathway">
    <text evidence="3 12">Cofactor biosynthesis; tetrahydrofolate biosynthesis; 7,8-dihydrofolate from 2-amino-4-hydroxy-6-hydroxymethyl-7,8-dihydropteridine diphosphate and 4-aminobenzoate: step 1/2.</text>
</comment>
<gene>
    <name evidence="14" type="ORF">MELA_01198</name>
</gene>
<keyword evidence="8 12" id="KW-0479">Metal-binding</keyword>
<evidence type="ECO:0000256" key="11">
    <source>
        <dbReference type="ARBA" id="ARBA00030193"/>
    </source>
</evidence>
<dbReference type="Proteomes" id="UP000334340">
    <property type="component" value="Unassembled WGS sequence"/>
</dbReference>
<keyword evidence="10 12" id="KW-0289">Folate biosynthesis</keyword>
<dbReference type="GO" id="GO:0046656">
    <property type="term" value="P:folic acid biosynthetic process"/>
    <property type="evidence" value="ECO:0007669"/>
    <property type="project" value="UniProtKB-KW"/>
</dbReference>
<dbReference type="GO" id="GO:0005829">
    <property type="term" value="C:cytosol"/>
    <property type="evidence" value="ECO:0007669"/>
    <property type="project" value="TreeGrafter"/>
</dbReference>
<dbReference type="EC" id="2.5.1.15" evidence="5 12"/>
<evidence type="ECO:0000313" key="14">
    <source>
        <dbReference type="EMBL" id="VUZ84824.1"/>
    </source>
</evidence>
<protein>
    <recommendedName>
        <fullName evidence="6 12">Dihydropteroate synthase</fullName>
        <shortName evidence="12">DHPS</shortName>
        <ecNumber evidence="5 12">2.5.1.15</ecNumber>
    </recommendedName>
    <alternativeName>
        <fullName evidence="11 12">Dihydropteroate pyrophosphorylase</fullName>
    </alternativeName>
</protein>
<dbReference type="PROSITE" id="PS50972">
    <property type="entry name" value="PTERIN_BINDING"/>
    <property type="match status" value="1"/>
</dbReference>
<evidence type="ECO:0000256" key="8">
    <source>
        <dbReference type="ARBA" id="ARBA00022723"/>
    </source>
</evidence>
<dbReference type="PANTHER" id="PTHR20941:SF1">
    <property type="entry name" value="FOLIC ACID SYNTHESIS PROTEIN FOL1"/>
    <property type="match status" value="1"/>
</dbReference>
<evidence type="ECO:0000256" key="12">
    <source>
        <dbReference type="RuleBase" id="RU361205"/>
    </source>
</evidence>
<dbReference type="SUPFAM" id="SSF51717">
    <property type="entry name" value="Dihydropteroate synthetase-like"/>
    <property type="match status" value="1"/>
</dbReference>
<evidence type="ECO:0000256" key="1">
    <source>
        <dbReference type="ARBA" id="ARBA00000012"/>
    </source>
</evidence>
<proteinExistence type="inferred from homology"/>
<evidence type="ECO:0000256" key="7">
    <source>
        <dbReference type="ARBA" id="ARBA00022679"/>
    </source>
</evidence>
<dbReference type="NCBIfam" id="TIGR01496">
    <property type="entry name" value="DHPS"/>
    <property type="match status" value="1"/>
</dbReference>
<evidence type="ECO:0000256" key="5">
    <source>
        <dbReference type="ARBA" id="ARBA00012458"/>
    </source>
</evidence>
<comment type="function">
    <text evidence="12">Catalyzes the condensation of para-aminobenzoate (pABA) with 6-hydroxymethyl-7,8-dihydropterin diphosphate (DHPt-PP) to form 7,8-dihydropteroate (H2Pte), the immediate precursor of folate derivatives.</text>
</comment>
<dbReference type="PROSITE" id="PS00792">
    <property type="entry name" value="DHPS_1"/>
    <property type="match status" value="1"/>
</dbReference>
<dbReference type="CDD" id="cd00739">
    <property type="entry name" value="DHPS"/>
    <property type="match status" value="1"/>
</dbReference>
<evidence type="ECO:0000256" key="2">
    <source>
        <dbReference type="ARBA" id="ARBA00001946"/>
    </source>
</evidence>
<organism evidence="14 15">
    <name type="scientific">Candidatus Methylomirabilis lanthanidiphila</name>
    <dbReference type="NCBI Taxonomy" id="2211376"/>
    <lineage>
        <taxon>Bacteria</taxon>
        <taxon>Candidatus Methylomirabilota</taxon>
        <taxon>Candidatus Methylomirabilia</taxon>
        <taxon>Candidatus Methylomirabilales</taxon>
        <taxon>Candidatus Methylomirabilaceae</taxon>
        <taxon>Candidatus Methylomirabilis</taxon>
    </lineage>
</organism>
<evidence type="ECO:0000256" key="6">
    <source>
        <dbReference type="ARBA" id="ARBA00016919"/>
    </source>
</evidence>
<comment type="similarity">
    <text evidence="4 12">Belongs to the DHPS family.</text>
</comment>
<evidence type="ECO:0000259" key="13">
    <source>
        <dbReference type="PROSITE" id="PS50972"/>
    </source>
</evidence>
<dbReference type="AlphaFoldDB" id="A0A564ZHR4"/>
<keyword evidence="7 12" id="KW-0808">Transferase</keyword>
<dbReference type="InterPro" id="IPR006390">
    <property type="entry name" value="DHP_synth_dom"/>
</dbReference>
<comment type="cofactor">
    <cofactor evidence="2 12">
        <name>Mg(2+)</name>
        <dbReference type="ChEBI" id="CHEBI:18420"/>
    </cofactor>
</comment>
<keyword evidence="15" id="KW-1185">Reference proteome</keyword>
<dbReference type="Gene3D" id="3.20.20.20">
    <property type="entry name" value="Dihydropteroate synthase-like"/>
    <property type="match status" value="1"/>
</dbReference>